<feature type="compositionally biased region" description="Polar residues" evidence="4">
    <location>
        <begin position="31"/>
        <end position="49"/>
    </location>
</feature>
<dbReference type="InterPro" id="IPR016159">
    <property type="entry name" value="Cullin_repeat-like_dom_sf"/>
</dbReference>
<feature type="region of interest" description="Disordered" evidence="4">
    <location>
        <begin position="1"/>
        <end position="57"/>
    </location>
</feature>
<dbReference type="PANTHER" id="PTHR15109:SF2">
    <property type="entry name" value="PROTEIN FAM193A"/>
    <property type="match status" value="1"/>
</dbReference>
<evidence type="ECO:0000313" key="6">
    <source>
        <dbReference type="EMBL" id="RXN04470.1"/>
    </source>
</evidence>
<feature type="compositionally biased region" description="Low complexity" evidence="4">
    <location>
        <begin position="872"/>
        <end position="881"/>
    </location>
</feature>
<feature type="compositionally biased region" description="Polar residues" evidence="4">
    <location>
        <begin position="1092"/>
        <end position="1103"/>
    </location>
</feature>
<feature type="region of interest" description="Disordered" evidence="4">
    <location>
        <begin position="589"/>
        <end position="649"/>
    </location>
</feature>
<sequence>MSPTDAKRGAKRRKNKRGGGAGKAGAPPTPSSSSAHGDPSTIPSLNGETPFTFGVNQRAPYTTGDRCLLCRSERKDIVSQDMGGSSQNGTAQSPKSSSALQLPLYVCSDCKRTVEKDDRQPPLDQSLLNQDFLLHMPVGNGGLSQEPLGAGGRLTVGAPTLPAPDLSAPLTADTVCSCEACYERRESTAESERESQQLQNHWSEVRYLVRCIYRQTGTPLADDQDQPLDRDKESMKELVDRLCEKDPYQLYQRLEQQAREYVLEMKVRLLKHLSTGSKAPGAAAQGPPQAHQFISLLLEEYNALCQAARTISSFLLTLENEHLQKFQVTWELHNKHLFENLVFSEPILHNSLPALVAQLRQGTTSHDSYSEDMYRTLLERYHQLDQEMSAVALEWLECEKRIDDYVDEQMSLRTKQRMLKEDAEIFKQKRFFEEQFLPNSKKSLGGDSKFTDTVKQMLSSRLSIPDCPNCNYRRRCTCDDCSLSHILTCGIMDAPMAEDLHLKLPLQAEPHRDYLSEVHPPSMSSGSSGSGSAPGSPITIQQHPRLILPQDGTTTFDDEVPPLSAIYPLSGYEDPAVVASINGIHSQLSGGEESMTLKDKSSRGSSSSSSSSEGDEEERESGGEPPGQKESLSGGKNDCPPPSYPHTQVDQVQHPCECHVCNQGNGDGSTSGLNSTCLPTSRLHAGGHQFFSEKTAAHPALHLYPHIHGHLPLHNLSHLPRPLLPTLYSTPPLTHSKTLPPTPTSSHTGGKQQVFNPTLPEHVYQSCFNTAGDWNGSLPCPSLKLENLWDTHMMKNWNPSVLLQEPLPGDMLGPPLPDVPLLSSSLDPNVNPHPLLDGKEKKNGAKKKCLFNYQDAFMEASEVVMATSSATSSVSSTATTVHDPDCEGHRCEGNGGYEHQPYEGEESQDEDSSSEHSSSTSTSTNQKEGKYCDCCYCEFFGHGGPPAAPTSRNYAEMREKLRLRLTKRKEEQPKKEELLLERDEVEDHRKVEDLLQFINSADNKPASSSKAAKRARHKQKKMEEKARLEAEARELEEQQQLLKEQRRRQQEEEAALKQELLHLQEMQQLRASKKKKKDNKIKEVTKCENPSLVPTTNSPQPLQQTAQSVLEKNLQNGKTQLLHNLIRLSPKEPRLEPESPTVGKNGPLQQPSPKTCKERPSECLALQNGTSSYPESSHTKVKPKQHANGSKPNSEATKRPAETSKAPELPKAGNAASPQTDAKAKQKASDESVTEIKRDERTNGKKPQNGAKDERNSPVIESSALDPPQQNGKIPNNEFCLDSARQTRQRLSINWSNFSLKKATFAAH</sequence>
<feature type="compositionally biased region" description="Low complexity" evidence="4">
    <location>
        <begin position="603"/>
        <end position="612"/>
    </location>
</feature>
<feature type="region of interest" description="Disordered" evidence="4">
    <location>
        <begin position="872"/>
        <end position="928"/>
    </location>
</feature>
<name>A0A498L814_LABRO</name>
<gene>
    <name evidence="6" type="ORF">ROHU_012961</name>
</gene>
<keyword evidence="2" id="KW-0597">Phosphoprotein</keyword>
<dbReference type="PANTHER" id="PTHR15109">
    <property type="entry name" value="AGAP004327-PA"/>
    <property type="match status" value="1"/>
</dbReference>
<feature type="compositionally biased region" description="Basic and acidic residues" evidence="4">
    <location>
        <begin position="882"/>
        <end position="892"/>
    </location>
</feature>
<dbReference type="SUPFAM" id="SSF74788">
    <property type="entry name" value="Cullin repeat-like"/>
    <property type="match status" value="1"/>
</dbReference>
<dbReference type="EMBL" id="QBIY01013442">
    <property type="protein sequence ID" value="RXN04470.1"/>
    <property type="molecule type" value="Genomic_DNA"/>
</dbReference>
<dbReference type="Proteomes" id="UP000290572">
    <property type="component" value="Unassembled WGS sequence"/>
</dbReference>
<feature type="compositionally biased region" description="Polar residues" evidence="4">
    <location>
        <begin position="1167"/>
        <end position="1176"/>
    </location>
</feature>
<feature type="region of interest" description="Disordered" evidence="4">
    <location>
        <begin position="730"/>
        <end position="753"/>
    </location>
</feature>
<feature type="compositionally biased region" description="Low complexity" evidence="4">
    <location>
        <begin position="915"/>
        <end position="924"/>
    </location>
</feature>
<dbReference type="InterPro" id="IPR031802">
    <property type="entry name" value="FAM193_C"/>
</dbReference>
<evidence type="ECO:0000256" key="1">
    <source>
        <dbReference type="ARBA" id="ARBA00009689"/>
    </source>
</evidence>
<reference evidence="6 7" key="1">
    <citation type="submission" date="2018-03" db="EMBL/GenBank/DDBJ databases">
        <title>Draft genome sequence of Rohu Carp (Labeo rohita).</title>
        <authorList>
            <person name="Das P."/>
            <person name="Kushwaha B."/>
            <person name="Joshi C.G."/>
            <person name="Kumar D."/>
            <person name="Nagpure N.S."/>
            <person name="Sahoo L."/>
            <person name="Das S.P."/>
            <person name="Bit A."/>
            <person name="Patnaik S."/>
            <person name="Meher P.K."/>
            <person name="Jayasankar P."/>
            <person name="Koringa P.G."/>
            <person name="Patel N.V."/>
            <person name="Hinsu A.T."/>
            <person name="Kumar R."/>
            <person name="Pandey M."/>
            <person name="Agarwal S."/>
            <person name="Srivastava S."/>
            <person name="Singh M."/>
            <person name="Iquebal M.A."/>
            <person name="Jaiswal S."/>
            <person name="Angadi U.B."/>
            <person name="Kumar N."/>
            <person name="Raza M."/>
            <person name="Shah T.M."/>
            <person name="Rai A."/>
            <person name="Jena J.K."/>
        </authorList>
    </citation>
    <scope>NUCLEOTIDE SEQUENCE [LARGE SCALE GENOMIC DNA]</scope>
    <source>
        <strain evidence="6">DASCIFA01</strain>
        <tissue evidence="6">Testis</tissue>
    </source>
</reference>
<feature type="compositionally biased region" description="Basic and acidic residues" evidence="4">
    <location>
        <begin position="1021"/>
        <end position="1032"/>
    </location>
</feature>
<protein>
    <submittedName>
        <fullName evidence="6">Protein FAM193A-like isoform X2</fullName>
    </submittedName>
</protein>
<keyword evidence="7" id="KW-1185">Reference proteome</keyword>
<dbReference type="InterPro" id="IPR029717">
    <property type="entry name" value="FAM193"/>
</dbReference>
<feature type="region of interest" description="Disordered" evidence="4">
    <location>
        <begin position="1127"/>
        <end position="1277"/>
    </location>
</feature>
<feature type="region of interest" description="Disordered" evidence="4">
    <location>
        <begin position="79"/>
        <end position="98"/>
    </location>
</feature>
<comment type="caution">
    <text evidence="6">The sequence shown here is derived from an EMBL/GenBank/DDBJ whole genome shotgun (WGS) entry which is preliminary data.</text>
</comment>
<evidence type="ECO:0000256" key="2">
    <source>
        <dbReference type="ARBA" id="ARBA00022553"/>
    </source>
</evidence>
<evidence type="ECO:0000256" key="3">
    <source>
        <dbReference type="ARBA" id="ARBA00023054"/>
    </source>
</evidence>
<feature type="region of interest" description="Disordered" evidence="4">
    <location>
        <begin position="1002"/>
        <end position="1032"/>
    </location>
</feature>
<dbReference type="STRING" id="84645.A0A498L814"/>
<feature type="domain" description="FAM193 C-terminal" evidence="5">
    <location>
        <begin position="1279"/>
        <end position="1307"/>
    </location>
</feature>
<feature type="compositionally biased region" description="Basic and acidic residues" evidence="4">
    <location>
        <begin position="1222"/>
        <end position="1243"/>
    </location>
</feature>
<feature type="compositionally biased region" description="Basic residues" evidence="4">
    <location>
        <begin position="1011"/>
        <end position="1020"/>
    </location>
</feature>
<feature type="region of interest" description="Disordered" evidence="4">
    <location>
        <begin position="1069"/>
        <end position="1103"/>
    </location>
</feature>
<evidence type="ECO:0000313" key="7">
    <source>
        <dbReference type="Proteomes" id="UP000290572"/>
    </source>
</evidence>
<organism evidence="6 7">
    <name type="scientific">Labeo rohita</name>
    <name type="common">Indian major carp</name>
    <name type="synonym">Cyprinus rohita</name>
    <dbReference type="NCBI Taxonomy" id="84645"/>
    <lineage>
        <taxon>Eukaryota</taxon>
        <taxon>Metazoa</taxon>
        <taxon>Chordata</taxon>
        <taxon>Craniata</taxon>
        <taxon>Vertebrata</taxon>
        <taxon>Euteleostomi</taxon>
        <taxon>Actinopterygii</taxon>
        <taxon>Neopterygii</taxon>
        <taxon>Teleostei</taxon>
        <taxon>Ostariophysi</taxon>
        <taxon>Cypriniformes</taxon>
        <taxon>Cyprinidae</taxon>
        <taxon>Labeoninae</taxon>
        <taxon>Labeonini</taxon>
        <taxon>Labeo</taxon>
    </lineage>
</organism>
<feature type="region of interest" description="Disordered" evidence="4">
    <location>
        <begin position="515"/>
        <end position="539"/>
    </location>
</feature>
<accession>A0A498L814</accession>
<feature type="compositionally biased region" description="Low complexity" evidence="4">
    <location>
        <begin position="520"/>
        <end position="537"/>
    </location>
</feature>
<dbReference type="Pfam" id="PF15914">
    <property type="entry name" value="FAM193_C"/>
    <property type="match status" value="1"/>
</dbReference>
<comment type="similarity">
    <text evidence="1">Belongs to the FAM193 family.</text>
</comment>
<evidence type="ECO:0000259" key="5">
    <source>
        <dbReference type="Pfam" id="PF15914"/>
    </source>
</evidence>
<feature type="compositionally biased region" description="Polar residues" evidence="4">
    <location>
        <begin position="82"/>
        <end position="98"/>
    </location>
</feature>
<keyword evidence="3" id="KW-0175">Coiled coil</keyword>
<evidence type="ECO:0000256" key="4">
    <source>
        <dbReference type="SAM" id="MobiDB-lite"/>
    </source>
</evidence>
<feature type="compositionally biased region" description="Acidic residues" evidence="4">
    <location>
        <begin position="903"/>
        <end position="912"/>
    </location>
</feature>
<proteinExistence type="inferred from homology"/>
<feature type="compositionally biased region" description="Polar residues" evidence="4">
    <location>
        <begin position="735"/>
        <end position="753"/>
    </location>
</feature>